<gene>
    <name evidence="2" type="ORF">ACFPET_23020</name>
</gene>
<evidence type="ECO:0000313" key="2">
    <source>
        <dbReference type="EMBL" id="MFC4338069.1"/>
    </source>
</evidence>
<keyword evidence="1" id="KW-1133">Transmembrane helix</keyword>
<organism evidence="2 3">
    <name type="scientific">Salininema proteolyticum</name>
    <dbReference type="NCBI Taxonomy" id="1607685"/>
    <lineage>
        <taxon>Bacteria</taxon>
        <taxon>Bacillati</taxon>
        <taxon>Actinomycetota</taxon>
        <taxon>Actinomycetes</taxon>
        <taxon>Glycomycetales</taxon>
        <taxon>Glycomycetaceae</taxon>
        <taxon>Salininema</taxon>
    </lineage>
</organism>
<sequence>MKRYFGRTATIVGSVYLFLVVAVLAVEIERVVTAEGPIGFPGILLFFVTCPTSYLTNALMLLPVPGFDSVTALFAFSTLAGMVQAFALAFIVERLARMFRRPRQKAG</sequence>
<keyword evidence="1" id="KW-0472">Membrane</keyword>
<dbReference type="Pfam" id="PF25637">
    <property type="entry name" value="DUF7942"/>
    <property type="match status" value="1"/>
</dbReference>
<dbReference type="EMBL" id="JBHSDK010000061">
    <property type="protein sequence ID" value="MFC4338069.1"/>
    <property type="molecule type" value="Genomic_DNA"/>
</dbReference>
<dbReference type="Proteomes" id="UP001595823">
    <property type="component" value="Unassembled WGS sequence"/>
</dbReference>
<accession>A0ABV8U4J8</accession>
<keyword evidence="1" id="KW-0812">Transmembrane</keyword>
<feature type="transmembrane region" description="Helical" evidence="1">
    <location>
        <begin position="72"/>
        <end position="92"/>
    </location>
</feature>
<reference evidence="3" key="1">
    <citation type="journal article" date="2019" name="Int. J. Syst. Evol. Microbiol.">
        <title>The Global Catalogue of Microorganisms (GCM) 10K type strain sequencing project: providing services to taxonomists for standard genome sequencing and annotation.</title>
        <authorList>
            <consortium name="The Broad Institute Genomics Platform"/>
            <consortium name="The Broad Institute Genome Sequencing Center for Infectious Disease"/>
            <person name="Wu L."/>
            <person name="Ma J."/>
        </authorList>
    </citation>
    <scope>NUCLEOTIDE SEQUENCE [LARGE SCALE GENOMIC DNA]</scope>
    <source>
        <strain evidence="3">IBRC-M 10908</strain>
    </source>
</reference>
<dbReference type="InterPro" id="IPR057702">
    <property type="entry name" value="DUF7942"/>
</dbReference>
<evidence type="ECO:0000256" key="1">
    <source>
        <dbReference type="SAM" id="Phobius"/>
    </source>
</evidence>
<proteinExistence type="predicted"/>
<name>A0ABV8U4J8_9ACTN</name>
<keyword evidence="3" id="KW-1185">Reference proteome</keyword>
<feature type="transmembrane region" description="Helical" evidence="1">
    <location>
        <begin position="38"/>
        <end position="60"/>
    </location>
</feature>
<protein>
    <submittedName>
        <fullName evidence="2">SCO4225 family membrane protein</fullName>
    </submittedName>
</protein>
<dbReference type="RefSeq" id="WP_380625732.1">
    <property type="nucleotide sequence ID" value="NZ_JBHSDK010000061.1"/>
</dbReference>
<evidence type="ECO:0000313" key="3">
    <source>
        <dbReference type="Proteomes" id="UP001595823"/>
    </source>
</evidence>
<feature type="transmembrane region" description="Helical" evidence="1">
    <location>
        <begin position="6"/>
        <end position="26"/>
    </location>
</feature>
<comment type="caution">
    <text evidence="2">The sequence shown here is derived from an EMBL/GenBank/DDBJ whole genome shotgun (WGS) entry which is preliminary data.</text>
</comment>
<dbReference type="NCBIfam" id="NF046119">
    <property type="entry name" value="memb_SCO4225"/>
    <property type="match status" value="1"/>
</dbReference>